<protein>
    <recommendedName>
        <fullName evidence="12">Transcriptional regulator WhiB</fullName>
    </recommendedName>
</protein>
<keyword evidence="7 12" id="KW-0411">Iron-sulfur</keyword>
<comment type="PTM">
    <text evidence="12">Upon Fe-S cluster removal intramolecular disulfide bonds are formed.</text>
</comment>
<dbReference type="InterPro" id="IPR034768">
    <property type="entry name" value="4FE4S_WBL"/>
</dbReference>
<evidence type="ECO:0000256" key="4">
    <source>
        <dbReference type="ARBA" id="ARBA00022490"/>
    </source>
</evidence>
<dbReference type="EMBL" id="FNSV01000002">
    <property type="protein sequence ID" value="SEB31544.1"/>
    <property type="molecule type" value="Genomic_DNA"/>
</dbReference>
<dbReference type="InterPro" id="IPR003482">
    <property type="entry name" value="Whib"/>
</dbReference>
<evidence type="ECO:0000256" key="7">
    <source>
        <dbReference type="ARBA" id="ARBA00023014"/>
    </source>
</evidence>
<reference evidence="16" key="1">
    <citation type="submission" date="2016-10" db="EMBL/GenBank/DDBJ databases">
        <authorList>
            <person name="Varghese N."/>
            <person name="Submissions S."/>
        </authorList>
    </citation>
    <scope>NUCLEOTIDE SEQUENCE [LARGE SCALE GENOMIC DNA]</scope>
    <source>
        <strain evidence="16">DSM 44498</strain>
    </source>
</reference>
<evidence type="ECO:0000256" key="13">
    <source>
        <dbReference type="SAM" id="MobiDB-lite"/>
    </source>
</evidence>
<dbReference type="GO" id="GO:0047134">
    <property type="term" value="F:protein-disulfide reductase [NAD(P)H] activity"/>
    <property type="evidence" value="ECO:0007669"/>
    <property type="project" value="TreeGrafter"/>
</dbReference>
<proteinExistence type="inferred from homology"/>
<evidence type="ECO:0000256" key="6">
    <source>
        <dbReference type="ARBA" id="ARBA00023004"/>
    </source>
</evidence>
<comment type="cofactor">
    <cofactor evidence="12">
        <name>[4Fe-4S] cluster</name>
        <dbReference type="ChEBI" id="CHEBI:49883"/>
    </cofactor>
    <text evidence="12">Binds 1 [4Fe-4S] cluster per subunit. Following nitrosylation of the [4Fe-4S] cluster binds 1 [4Fe-8(NO)] cluster per subunit.</text>
</comment>
<feature type="region of interest" description="Disordered" evidence="13">
    <location>
        <begin position="33"/>
        <end position="52"/>
    </location>
</feature>
<feature type="binding site" evidence="12">
    <location>
        <position position="60"/>
    </location>
    <ligand>
        <name>[4Fe-4S] cluster</name>
        <dbReference type="ChEBI" id="CHEBI:49883"/>
    </ligand>
</feature>
<dbReference type="GO" id="GO:0005737">
    <property type="term" value="C:cytoplasm"/>
    <property type="evidence" value="ECO:0007669"/>
    <property type="project" value="UniProtKB-SubCell"/>
</dbReference>
<evidence type="ECO:0000256" key="5">
    <source>
        <dbReference type="ARBA" id="ARBA00022723"/>
    </source>
</evidence>
<comment type="PTM">
    <text evidence="12">The Fe-S cluster can be nitrosylated by nitric oxide (NO).</text>
</comment>
<feature type="region of interest" description="Disordered" evidence="13">
    <location>
        <begin position="1"/>
        <end position="20"/>
    </location>
</feature>
<gene>
    <name evidence="12" type="primary">whiB</name>
    <name evidence="15" type="ORF">SAMN04490239_0378</name>
</gene>
<feature type="region of interest" description="Disordered" evidence="13">
    <location>
        <begin position="80"/>
        <end position="122"/>
    </location>
</feature>
<dbReference type="GO" id="GO:0045892">
    <property type="term" value="P:negative regulation of DNA-templated transcription"/>
    <property type="evidence" value="ECO:0007669"/>
    <property type="project" value="TreeGrafter"/>
</dbReference>
<dbReference type="PROSITE" id="PS51674">
    <property type="entry name" value="4FE4S_WBL"/>
    <property type="match status" value="1"/>
</dbReference>
<keyword evidence="10 12" id="KW-1015">Disulfide bond</keyword>
<keyword evidence="9 12" id="KW-0238">DNA-binding</keyword>
<evidence type="ECO:0000256" key="1">
    <source>
        <dbReference type="ARBA" id="ARBA00004496"/>
    </source>
</evidence>
<keyword evidence="8 12" id="KW-0805">Transcription regulation</keyword>
<dbReference type="HAMAP" id="MF_01479">
    <property type="entry name" value="WhiB"/>
    <property type="match status" value="1"/>
</dbReference>
<evidence type="ECO:0000256" key="11">
    <source>
        <dbReference type="ARBA" id="ARBA00023163"/>
    </source>
</evidence>
<evidence type="ECO:0000313" key="15">
    <source>
        <dbReference type="EMBL" id="SEB31544.1"/>
    </source>
</evidence>
<comment type="similarity">
    <text evidence="2 12">Belongs to the WhiB family.</text>
</comment>
<feature type="binding site" evidence="12">
    <location>
        <position position="57"/>
    </location>
    <ligand>
        <name>[4Fe-4S] cluster</name>
        <dbReference type="ChEBI" id="CHEBI:49883"/>
    </ligand>
</feature>
<dbReference type="GO" id="GO:0051539">
    <property type="term" value="F:4 iron, 4 sulfur cluster binding"/>
    <property type="evidence" value="ECO:0007669"/>
    <property type="project" value="UniProtKB-UniRule"/>
</dbReference>
<evidence type="ECO:0000256" key="12">
    <source>
        <dbReference type="HAMAP-Rule" id="MF_01479"/>
    </source>
</evidence>
<name>A0A1H4IBP5_9NOCA</name>
<evidence type="ECO:0000256" key="9">
    <source>
        <dbReference type="ARBA" id="ARBA00023125"/>
    </source>
</evidence>
<keyword evidence="16" id="KW-1185">Reference proteome</keyword>
<dbReference type="GO" id="GO:0003677">
    <property type="term" value="F:DNA binding"/>
    <property type="evidence" value="ECO:0007669"/>
    <property type="project" value="UniProtKB-UniRule"/>
</dbReference>
<keyword evidence="4 12" id="KW-0963">Cytoplasm</keyword>
<accession>A0A1H4IBP5</accession>
<dbReference type="GO" id="GO:0046872">
    <property type="term" value="F:metal ion binding"/>
    <property type="evidence" value="ECO:0007669"/>
    <property type="project" value="UniProtKB-KW"/>
</dbReference>
<evidence type="ECO:0000259" key="14">
    <source>
        <dbReference type="PROSITE" id="PS51674"/>
    </source>
</evidence>
<dbReference type="PANTHER" id="PTHR38839:SF5">
    <property type="entry name" value="TRANSCRIPTIONAL REGULATOR WHID"/>
    <property type="match status" value="1"/>
</dbReference>
<evidence type="ECO:0000256" key="10">
    <source>
        <dbReference type="ARBA" id="ARBA00023157"/>
    </source>
</evidence>
<keyword evidence="6 12" id="KW-0408">Iron</keyword>
<dbReference type="PANTHER" id="PTHR38839">
    <property type="entry name" value="TRANSCRIPTIONAL REGULATOR WHID-RELATED"/>
    <property type="match status" value="1"/>
</dbReference>
<dbReference type="RefSeq" id="WP_083395420.1">
    <property type="nucleotide sequence ID" value="NZ_FNSV01000002.1"/>
</dbReference>
<feature type="compositionally biased region" description="Basic and acidic residues" evidence="13">
    <location>
        <begin position="39"/>
        <end position="52"/>
    </location>
</feature>
<evidence type="ECO:0000313" key="16">
    <source>
        <dbReference type="Proteomes" id="UP000183561"/>
    </source>
</evidence>
<feature type="binding site" evidence="12">
    <location>
        <position position="27"/>
    </location>
    <ligand>
        <name>[4Fe-4S] cluster</name>
        <dbReference type="ChEBI" id="CHEBI:49883"/>
    </ligand>
</feature>
<keyword evidence="5 12" id="KW-0479">Metal-binding</keyword>
<dbReference type="Pfam" id="PF02467">
    <property type="entry name" value="Whib"/>
    <property type="match status" value="1"/>
</dbReference>
<keyword evidence="11 12" id="KW-0804">Transcription</keyword>
<evidence type="ECO:0000256" key="3">
    <source>
        <dbReference type="ARBA" id="ARBA00022485"/>
    </source>
</evidence>
<comment type="subcellular location">
    <subcellularLocation>
        <location evidence="1 12">Cytoplasm</location>
    </subcellularLocation>
</comment>
<organism evidence="15 16">
    <name type="scientific">Rhodococcus koreensis</name>
    <dbReference type="NCBI Taxonomy" id="99653"/>
    <lineage>
        <taxon>Bacteria</taxon>
        <taxon>Bacillati</taxon>
        <taxon>Actinomycetota</taxon>
        <taxon>Actinomycetes</taxon>
        <taxon>Mycobacteriales</taxon>
        <taxon>Nocardiaceae</taxon>
        <taxon>Rhodococcus</taxon>
    </lineage>
</organism>
<dbReference type="GO" id="GO:0035731">
    <property type="term" value="F:dinitrosyl-iron complex binding"/>
    <property type="evidence" value="ECO:0007669"/>
    <property type="project" value="UniProtKB-UniRule"/>
</dbReference>
<feature type="binding site" evidence="12">
    <location>
        <position position="66"/>
    </location>
    <ligand>
        <name>[4Fe-4S] cluster</name>
        <dbReference type="ChEBI" id="CHEBI:49883"/>
    </ligand>
</feature>
<dbReference type="GO" id="GO:0045454">
    <property type="term" value="P:cell redox homeostasis"/>
    <property type="evidence" value="ECO:0007669"/>
    <property type="project" value="TreeGrafter"/>
</dbReference>
<evidence type="ECO:0000256" key="2">
    <source>
        <dbReference type="ARBA" id="ARBA00006597"/>
    </source>
</evidence>
<feature type="domain" description="4Fe-4S Wbl-type" evidence="14">
    <location>
        <begin position="26"/>
        <end position="90"/>
    </location>
</feature>
<dbReference type="AlphaFoldDB" id="A0A1H4IBP5"/>
<keyword evidence="3 12" id="KW-0004">4Fe-4S</keyword>
<evidence type="ECO:0000256" key="8">
    <source>
        <dbReference type="ARBA" id="ARBA00023015"/>
    </source>
</evidence>
<sequence length="122" mass="13492">MRPARIPSTPTHQVTSGPEGWWDGAACRGIEPSVFFSPDNERGTARGQRESRARQICQDCPVLTQCREYALAVGEPYGIWGGMTETDRRRHTNRARRGEQRPLAPPQPAPATADALHLSSAR</sequence>
<dbReference type="Proteomes" id="UP000183561">
    <property type="component" value="Unassembled WGS sequence"/>
</dbReference>
<dbReference type="OrthoDB" id="4954884at2"/>
<comment type="function">
    <text evidence="12">Acts as a transcriptional regulator. Probably redox-responsive. The apo- but not holo-form probably binds DNA.</text>
</comment>